<dbReference type="PIRSF" id="PIRSF028865">
    <property type="entry name" value="Membrin-2"/>
    <property type="match status" value="1"/>
</dbReference>
<dbReference type="EMBL" id="BLZA01000030">
    <property type="protein sequence ID" value="GHJ88359.1"/>
    <property type="molecule type" value="Genomic_DNA"/>
</dbReference>
<keyword evidence="6 13" id="KW-1133">Transmembrane helix</keyword>
<evidence type="ECO:0000313" key="15">
    <source>
        <dbReference type="Proteomes" id="UP000620104"/>
    </source>
</evidence>
<feature type="compositionally biased region" description="Polar residues" evidence="12">
    <location>
        <begin position="119"/>
        <end position="132"/>
    </location>
</feature>
<comment type="caution">
    <text evidence="14">The sequence shown here is derived from an EMBL/GenBank/DDBJ whole genome shotgun (WGS) entry which is preliminary data.</text>
</comment>
<keyword evidence="8 11" id="KW-0472">Membrane</keyword>
<feature type="compositionally biased region" description="Low complexity" evidence="12">
    <location>
        <begin position="100"/>
        <end position="113"/>
    </location>
</feature>
<evidence type="ECO:0000256" key="8">
    <source>
        <dbReference type="ARBA" id="ARBA00023136"/>
    </source>
</evidence>
<protein>
    <recommendedName>
        <fullName evidence="10 11">Protein transport protein BOS1</fullName>
    </recommendedName>
</protein>
<proteinExistence type="inferred from homology"/>
<evidence type="ECO:0000256" key="12">
    <source>
        <dbReference type="SAM" id="MobiDB-lite"/>
    </source>
</evidence>
<dbReference type="GO" id="GO:0006906">
    <property type="term" value="P:vesicle fusion"/>
    <property type="evidence" value="ECO:0007669"/>
    <property type="project" value="TreeGrafter"/>
</dbReference>
<dbReference type="GO" id="GO:0000149">
    <property type="term" value="F:SNARE binding"/>
    <property type="evidence" value="ECO:0007669"/>
    <property type="project" value="TreeGrafter"/>
</dbReference>
<dbReference type="AlphaFoldDB" id="A0A8H3YG57"/>
<dbReference type="GO" id="GO:0000139">
    <property type="term" value="C:Golgi membrane"/>
    <property type="evidence" value="ECO:0007669"/>
    <property type="project" value="UniProtKB-SubCell"/>
</dbReference>
<evidence type="ECO:0000256" key="6">
    <source>
        <dbReference type="ARBA" id="ARBA00022989"/>
    </source>
</evidence>
<dbReference type="PANTHER" id="PTHR21230:SF1">
    <property type="entry name" value="GOLGI SNAP RECEPTOR COMPLEX MEMBER 2"/>
    <property type="match status" value="1"/>
</dbReference>
<dbReference type="GO" id="GO:0031201">
    <property type="term" value="C:SNARE complex"/>
    <property type="evidence" value="ECO:0007669"/>
    <property type="project" value="TreeGrafter"/>
</dbReference>
<feature type="region of interest" description="Disordered" evidence="12">
    <location>
        <begin position="82"/>
        <end position="153"/>
    </location>
</feature>
<evidence type="ECO:0000256" key="4">
    <source>
        <dbReference type="ARBA" id="ARBA00022692"/>
    </source>
</evidence>
<dbReference type="GO" id="GO:0031902">
    <property type="term" value="C:late endosome membrane"/>
    <property type="evidence" value="ECO:0007669"/>
    <property type="project" value="TreeGrafter"/>
</dbReference>
<accession>A0A8H3YG57</accession>
<dbReference type="GO" id="GO:0015031">
    <property type="term" value="P:protein transport"/>
    <property type="evidence" value="ECO:0007669"/>
    <property type="project" value="UniProtKB-KW"/>
</dbReference>
<evidence type="ECO:0000256" key="5">
    <source>
        <dbReference type="ARBA" id="ARBA00022927"/>
    </source>
</evidence>
<feature type="transmembrane region" description="Helical" evidence="13">
    <location>
        <begin position="226"/>
        <end position="247"/>
    </location>
</feature>
<dbReference type="GO" id="GO:0005789">
    <property type="term" value="C:endoplasmic reticulum membrane"/>
    <property type="evidence" value="ECO:0007669"/>
    <property type="project" value="UniProtKB-SubCell"/>
</dbReference>
<keyword evidence="15" id="KW-1185">Reference proteome</keyword>
<dbReference type="CDD" id="cd15863">
    <property type="entry name" value="SNARE_GS27"/>
    <property type="match status" value="1"/>
</dbReference>
<feature type="compositionally biased region" description="Basic and acidic residues" evidence="12">
    <location>
        <begin position="82"/>
        <end position="95"/>
    </location>
</feature>
<evidence type="ECO:0000256" key="10">
    <source>
        <dbReference type="ARBA" id="ARBA00040957"/>
    </source>
</evidence>
<dbReference type="Pfam" id="PF12352">
    <property type="entry name" value="V-SNARE_C"/>
    <property type="match status" value="1"/>
</dbReference>
<dbReference type="GO" id="GO:0006888">
    <property type="term" value="P:endoplasmic reticulum to Golgi vesicle-mediated transport"/>
    <property type="evidence" value="ECO:0007669"/>
    <property type="project" value="TreeGrafter"/>
</dbReference>
<keyword evidence="5 11" id="KW-0653">Protein transport</keyword>
<evidence type="ECO:0000313" key="14">
    <source>
        <dbReference type="EMBL" id="GHJ88359.1"/>
    </source>
</evidence>
<evidence type="ECO:0000256" key="3">
    <source>
        <dbReference type="ARBA" id="ARBA00022448"/>
    </source>
</evidence>
<reference evidence="14" key="1">
    <citation type="submission" date="2020-07" db="EMBL/GenBank/DDBJ databases">
        <title>Draft Genome Sequence of a Deep-Sea Yeast, Naganishia (Cryptococcus) liquefaciens strain N6.</title>
        <authorList>
            <person name="Han Y.W."/>
            <person name="Kajitani R."/>
            <person name="Morimoto H."/>
            <person name="Parhat M."/>
            <person name="Tsubouchi H."/>
            <person name="Bakenova O."/>
            <person name="Ogata M."/>
            <person name="Argunhan B."/>
            <person name="Aoki R."/>
            <person name="Kajiwara S."/>
            <person name="Itoh T."/>
            <person name="Iwasaki H."/>
        </authorList>
    </citation>
    <scope>NUCLEOTIDE SEQUENCE</scope>
    <source>
        <strain evidence="14">N6</strain>
    </source>
</reference>
<evidence type="ECO:0000256" key="11">
    <source>
        <dbReference type="PIRNR" id="PIRNR028865"/>
    </source>
</evidence>
<comment type="subcellular location">
    <subcellularLocation>
        <location evidence="1">Endoplasmic reticulum membrane</location>
        <topology evidence="1">Single-pass type IV membrane protein</topology>
    </subcellularLocation>
    <subcellularLocation>
        <location evidence="2">Golgi apparatus membrane</location>
        <topology evidence="2">Single-pass type IV membrane protein</topology>
    </subcellularLocation>
</comment>
<name>A0A8H3YG57_9TREE</name>
<evidence type="ECO:0000256" key="1">
    <source>
        <dbReference type="ARBA" id="ARBA00004163"/>
    </source>
</evidence>
<evidence type="ECO:0000256" key="2">
    <source>
        <dbReference type="ARBA" id="ARBA00004409"/>
    </source>
</evidence>
<evidence type="ECO:0000256" key="13">
    <source>
        <dbReference type="SAM" id="Phobius"/>
    </source>
</evidence>
<dbReference type="Proteomes" id="UP000620104">
    <property type="component" value="Unassembled WGS sequence"/>
</dbReference>
<sequence length="248" mass="27368">MNALYSTGTRQQTSIQRDLDAMASGKATPAIQGQILATLNSFSRVIDDYDQMAKKEIKDEKREKALLRVQRFKEEHRDLKARFEQQKRQAEDAARADLLGTGTSGNSSSIGTGFAHRTATGTSARQRANAPSSPMLESPFSLPNTTNAGEGPSQREDFALREHTFLQETEASLDQYIAQGRAVLGDLVEQGTTLRGAKKKVLKAAETLGLSRQVIGWVDKRSTQDWYILFGGAGFTLFMFGVIYHYLG</sequence>
<dbReference type="OrthoDB" id="158360at2759"/>
<keyword evidence="4 13" id="KW-0812">Transmembrane</keyword>
<dbReference type="InterPro" id="IPR027027">
    <property type="entry name" value="GOSR2/Membrin/Bos1"/>
</dbReference>
<evidence type="ECO:0000256" key="7">
    <source>
        <dbReference type="ARBA" id="ARBA00023034"/>
    </source>
</evidence>
<keyword evidence="7" id="KW-0333">Golgi apparatus</keyword>
<gene>
    <name evidence="14" type="ORF">NliqN6_4761</name>
</gene>
<dbReference type="PANTHER" id="PTHR21230">
    <property type="entry name" value="VESICLE TRANSPORT V-SNARE PROTEIN VTI1-RELATED"/>
    <property type="match status" value="1"/>
</dbReference>
<dbReference type="GO" id="GO:0005484">
    <property type="term" value="F:SNAP receptor activity"/>
    <property type="evidence" value="ECO:0007669"/>
    <property type="project" value="InterPro"/>
</dbReference>
<organism evidence="14 15">
    <name type="scientific">Naganishia liquefaciens</name>
    <dbReference type="NCBI Taxonomy" id="104408"/>
    <lineage>
        <taxon>Eukaryota</taxon>
        <taxon>Fungi</taxon>
        <taxon>Dikarya</taxon>
        <taxon>Basidiomycota</taxon>
        <taxon>Agaricomycotina</taxon>
        <taxon>Tremellomycetes</taxon>
        <taxon>Filobasidiales</taxon>
        <taxon>Filobasidiaceae</taxon>
        <taxon>Naganishia</taxon>
    </lineage>
</organism>
<keyword evidence="3 11" id="KW-0813">Transport</keyword>
<evidence type="ECO:0000256" key="9">
    <source>
        <dbReference type="ARBA" id="ARBA00037983"/>
    </source>
</evidence>
<comment type="similarity">
    <text evidence="9 11">Belongs to the BOS1 family.</text>
</comment>
<comment type="function">
    <text evidence="11">SNARE required for protein transport between the ER and the Golgi complex.</text>
</comment>
<dbReference type="GO" id="GO:0012507">
    <property type="term" value="C:ER to Golgi transport vesicle membrane"/>
    <property type="evidence" value="ECO:0007669"/>
    <property type="project" value="TreeGrafter"/>
</dbReference>